<sequence length="198" mass="22763">MRVISGTKWGPNSHTLRNIYVTLRRSKIDYGCQIYNTASYSTKQILESLPPQALRTCTDVIEGASLSECPQPPWHLLKPNVSTQLHNIITKKGLPHLIKSEVIVGPRTTNNLERWHSKIKKIVQTPHPNIYKLIELLQCQEAVSRCPMLQYAAGGKRINRRRKYREIETRLGNLKQRHANREMTTVQFADSASYLLHL</sequence>
<evidence type="ECO:0000313" key="2">
    <source>
        <dbReference type="Proteomes" id="UP000596742"/>
    </source>
</evidence>
<dbReference type="Proteomes" id="UP000596742">
    <property type="component" value="Unassembled WGS sequence"/>
</dbReference>
<dbReference type="OrthoDB" id="6123510at2759"/>
<accession>A0A8B6EG03</accession>
<gene>
    <name evidence="1" type="ORF">MGAL_10B074599</name>
</gene>
<comment type="caution">
    <text evidence="1">The sequence shown here is derived from an EMBL/GenBank/DDBJ whole genome shotgun (WGS) entry which is preliminary data.</text>
</comment>
<keyword evidence="2" id="KW-1185">Reference proteome</keyword>
<reference evidence="1" key="1">
    <citation type="submission" date="2018-11" db="EMBL/GenBank/DDBJ databases">
        <authorList>
            <person name="Alioto T."/>
            <person name="Alioto T."/>
        </authorList>
    </citation>
    <scope>NUCLEOTIDE SEQUENCE</scope>
</reference>
<name>A0A8B6EG03_MYTGA</name>
<proteinExistence type="predicted"/>
<evidence type="ECO:0000313" key="1">
    <source>
        <dbReference type="EMBL" id="VDI32966.1"/>
    </source>
</evidence>
<protein>
    <submittedName>
        <fullName evidence="1">Uncharacterized protein</fullName>
    </submittedName>
</protein>
<dbReference type="AlphaFoldDB" id="A0A8B6EG03"/>
<organism evidence="1 2">
    <name type="scientific">Mytilus galloprovincialis</name>
    <name type="common">Mediterranean mussel</name>
    <dbReference type="NCBI Taxonomy" id="29158"/>
    <lineage>
        <taxon>Eukaryota</taxon>
        <taxon>Metazoa</taxon>
        <taxon>Spiralia</taxon>
        <taxon>Lophotrochozoa</taxon>
        <taxon>Mollusca</taxon>
        <taxon>Bivalvia</taxon>
        <taxon>Autobranchia</taxon>
        <taxon>Pteriomorphia</taxon>
        <taxon>Mytilida</taxon>
        <taxon>Mytiloidea</taxon>
        <taxon>Mytilidae</taxon>
        <taxon>Mytilinae</taxon>
        <taxon>Mytilus</taxon>
    </lineage>
</organism>
<dbReference type="EMBL" id="UYJE01004978">
    <property type="protein sequence ID" value="VDI32966.1"/>
    <property type="molecule type" value="Genomic_DNA"/>
</dbReference>